<comment type="similarity">
    <text evidence="12">Belongs to the RecU family.</text>
</comment>
<comment type="cofactor">
    <cofactor evidence="1">
        <name>Mg(2+)</name>
        <dbReference type="ChEBI" id="CHEBI:18420"/>
    </cofactor>
</comment>
<keyword evidence="6" id="KW-0255">Endonuclease</keyword>
<evidence type="ECO:0000256" key="7">
    <source>
        <dbReference type="ARBA" id="ARBA00022763"/>
    </source>
</evidence>
<evidence type="ECO:0000256" key="11">
    <source>
        <dbReference type="ARBA" id="ARBA00023204"/>
    </source>
</evidence>
<dbReference type="GO" id="GO:0006310">
    <property type="term" value="P:DNA recombination"/>
    <property type="evidence" value="ECO:0007669"/>
    <property type="project" value="UniProtKB-KW"/>
</dbReference>
<dbReference type="KEGG" id="maqu:Maq22A_3p50015"/>
<evidence type="ECO:0000256" key="8">
    <source>
        <dbReference type="ARBA" id="ARBA00022801"/>
    </source>
</evidence>
<evidence type="ECO:0000256" key="4">
    <source>
        <dbReference type="ARBA" id="ARBA00022722"/>
    </source>
</evidence>
<evidence type="ECO:0000256" key="10">
    <source>
        <dbReference type="ARBA" id="ARBA00023172"/>
    </source>
</evidence>
<keyword evidence="10" id="KW-0233">DNA recombination</keyword>
<reference evidence="15" key="2">
    <citation type="submission" date="2015-01" db="EMBL/GenBank/DDBJ databases">
        <title>Complete genome sequence of Methylobacterium aquaticum strain 22A.</title>
        <authorList>
            <person name="Tani A."/>
            <person name="Ogura Y."/>
            <person name="Hayashi T."/>
        </authorList>
    </citation>
    <scope>NUCLEOTIDE SEQUENCE [LARGE SCALE GENOMIC DNA]</scope>
    <source>
        <strain evidence="15">MA-22A</strain>
        <plasmid evidence="15">Plasmid pMaq22A_3p DNA</plasmid>
    </source>
</reference>
<keyword evidence="14" id="KW-0614">Plasmid</keyword>
<keyword evidence="5" id="KW-0479">Metal-binding</keyword>
<dbReference type="GO" id="GO:0046872">
    <property type="term" value="F:metal ion binding"/>
    <property type="evidence" value="ECO:0007669"/>
    <property type="project" value="UniProtKB-KW"/>
</dbReference>
<evidence type="ECO:0000256" key="12">
    <source>
        <dbReference type="ARBA" id="ARBA00023447"/>
    </source>
</evidence>
<dbReference type="EMBL" id="AP014707">
    <property type="protein sequence ID" value="BAQ50259.1"/>
    <property type="molecule type" value="Genomic_DNA"/>
</dbReference>
<geneLocation type="plasmid" evidence="15">
    <name>pMaq22A_3p DNA</name>
</geneLocation>
<dbReference type="Gene3D" id="3.40.1350.10">
    <property type="match status" value="1"/>
</dbReference>
<organism evidence="14 15">
    <name type="scientific">Methylobacterium aquaticum</name>
    <dbReference type="NCBI Taxonomy" id="270351"/>
    <lineage>
        <taxon>Bacteria</taxon>
        <taxon>Pseudomonadati</taxon>
        <taxon>Pseudomonadota</taxon>
        <taxon>Alphaproteobacteria</taxon>
        <taxon>Hyphomicrobiales</taxon>
        <taxon>Methylobacteriaceae</taxon>
        <taxon>Methylobacterium</taxon>
    </lineage>
</organism>
<sequence length="152" mass="16983">MRNTGKPTERMFEGSIDALGKQGYYYRIKDAAAIKGLTGRVGTGVDATPSDYICAVKGTTFFCEVKSTQHATLFEFKMLQKGQNAHGKRIIAAGGNYLVMIHRMLTDEWFLVAKKTLVDHETATGRKSITWEELGTFRCTVEKTPAGTRPRW</sequence>
<reference evidence="14 15" key="1">
    <citation type="journal article" date="2015" name="Genome Announc.">
        <title>Complete Genome Sequence of Methylobacterium aquaticum Strain 22A, Isolated from Racomitrium japonicum Moss.</title>
        <authorList>
            <person name="Tani A."/>
            <person name="Ogura Y."/>
            <person name="Hayashi T."/>
            <person name="Kimbara K."/>
        </authorList>
    </citation>
    <scope>NUCLEOTIDE SEQUENCE [LARGE SCALE GENOMIC DNA]</scope>
    <source>
        <strain evidence="14 15">MA-22A</strain>
        <plasmid evidence="15">Plasmid pMaq22A_3p DNA</plasmid>
    </source>
</reference>
<dbReference type="OrthoDB" id="8451349at2"/>
<dbReference type="RefSeq" id="WP_060851309.1">
    <property type="nucleotide sequence ID" value="NZ_AP014707.1"/>
</dbReference>
<dbReference type="Pfam" id="PF03838">
    <property type="entry name" value="RecU"/>
    <property type="match status" value="1"/>
</dbReference>
<evidence type="ECO:0000256" key="1">
    <source>
        <dbReference type="ARBA" id="ARBA00001946"/>
    </source>
</evidence>
<dbReference type="Proteomes" id="UP000061432">
    <property type="component" value="Plasmid pMaq22A_3p"/>
</dbReference>
<evidence type="ECO:0000256" key="2">
    <source>
        <dbReference type="ARBA" id="ARBA00004496"/>
    </source>
</evidence>
<comment type="subcellular location">
    <subcellularLocation>
        <location evidence="2">Cytoplasm</location>
    </subcellularLocation>
</comment>
<protein>
    <recommendedName>
        <fullName evidence="13">Holliday junction resolvase RecU</fullName>
    </recommendedName>
</protein>
<keyword evidence="4" id="KW-0540">Nuclease</keyword>
<evidence type="ECO:0000313" key="15">
    <source>
        <dbReference type="Proteomes" id="UP000061432"/>
    </source>
</evidence>
<dbReference type="InterPro" id="IPR004612">
    <property type="entry name" value="Resolv_RecU"/>
</dbReference>
<dbReference type="GO" id="GO:0006281">
    <property type="term" value="P:DNA repair"/>
    <property type="evidence" value="ECO:0007669"/>
    <property type="project" value="UniProtKB-KW"/>
</dbReference>
<keyword evidence="8" id="KW-0378">Hydrolase</keyword>
<gene>
    <name evidence="14" type="ORF">Maq22A_3p50015</name>
</gene>
<dbReference type="InterPro" id="IPR011335">
    <property type="entry name" value="Restrct_endonuc-II-like"/>
</dbReference>
<dbReference type="GO" id="GO:0005737">
    <property type="term" value="C:cytoplasm"/>
    <property type="evidence" value="ECO:0007669"/>
    <property type="project" value="UniProtKB-SubCell"/>
</dbReference>
<evidence type="ECO:0000256" key="9">
    <source>
        <dbReference type="ARBA" id="ARBA00022842"/>
    </source>
</evidence>
<proteinExistence type="inferred from homology"/>
<dbReference type="GO" id="GO:0016787">
    <property type="term" value="F:hydrolase activity"/>
    <property type="evidence" value="ECO:0007669"/>
    <property type="project" value="UniProtKB-KW"/>
</dbReference>
<dbReference type="GO" id="GO:0003676">
    <property type="term" value="F:nucleic acid binding"/>
    <property type="evidence" value="ECO:0007669"/>
    <property type="project" value="InterPro"/>
</dbReference>
<evidence type="ECO:0000256" key="5">
    <source>
        <dbReference type="ARBA" id="ARBA00022723"/>
    </source>
</evidence>
<evidence type="ECO:0000313" key="14">
    <source>
        <dbReference type="EMBL" id="BAQ50259.1"/>
    </source>
</evidence>
<accession>A0A0C6FXJ2</accession>
<name>A0A0C6FXJ2_9HYPH</name>
<dbReference type="InterPro" id="IPR011856">
    <property type="entry name" value="tRNA_endonuc-like_dom_sf"/>
</dbReference>
<evidence type="ECO:0000256" key="13">
    <source>
        <dbReference type="ARBA" id="ARBA00029523"/>
    </source>
</evidence>
<keyword evidence="3" id="KW-0963">Cytoplasm</keyword>
<evidence type="ECO:0000256" key="3">
    <source>
        <dbReference type="ARBA" id="ARBA00022490"/>
    </source>
</evidence>
<evidence type="ECO:0000256" key="6">
    <source>
        <dbReference type="ARBA" id="ARBA00022759"/>
    </source>
</evidence>
<dbReference type="SUPFAM" id="SSF52980">
    <property type="entry name" value="Restriction endonuclease-like"/>
    <property type="match status" value="1"/>
</dbReference>
<keyword evidence="9" id="KW-0460">Magnesium</keyword>
<dbReference type="AlphaFoldDB" id="A0A0C6FXJ2"/>
<keyword evidence="7" id="KW-0227">DNA damage</keyword>
<keyword evidence="11" id="KW-0234">DNA repair</keyword>
<dbReference type="GO" id="GO:0004519">
    <property type="term" value="F:endonuclease activity"/>
    <property type="evidence" value="ECO:0007669"/>
    <property type="project" value="UniProtKB-KW"/>
</dbReference>